<sequence length="185" mass="21470">MCHLRYQNKYETNRSSFHVLKTPQDCLYWKSRLDEAPASMGGKENYWRKLSPEDLLRLEGASSITFHQNLHKSVSLGSVVRSDGTNRRQDFYAEFPSFSDTKQSCPSKISKSVYLAKWTEEKSPKRKSFPASKNSDDSWTTDIENDLLKSMAPQKHQVRIDEECEETTAYEALKLYLWSQTLTLL</sequence>
<keyword evidence="1" id="KW-1185">Reference proteome</keyword>
<dbReference type="GeneID" id="111086973"/>
<proteinExistence type="predicted"/>
<dbReference type="RefSeq" id="XP_022247666.1">
    <property type="nucleotide sequence ID" value="XM_022391958.1"/>
</dbReference>
<name>A0ABM1SVL0_LIMPO</name>
<evidence type="ECO:0000313" key="1">
    <source>
        <dbReference type="Proteomes" id="UP000694941"/>
    </source>
</evidence>
<organism evidence="1 2">
    <name type="scientific">Limulus polyphemus</name>
    <name type="common">Atlantic horseshoe crab</name>
    <dbReference type="NCBI Taxonomy" id="6850"/>
    <lineage>
        <taxon>Eukaryota</taxon>
        <taxon>Metazoa</taxon>
        <taxon>Ecdysozoa</taxon>
        <taxon>Arthropoda</taxon>
        <taxon>Chelicerata</taxon>
        <taxon>Merostomata</taxon>
        <taxon>Xiphosura</taxon>
        <taxon>Limulidae</taxon>
        <taxon>Limulus</taxon>
    </lineage>
</organism>
<evidence type="ECO:0000313" key="2">
    <source>
        <dbReference type="RefSeq" id="XP_022247666.1"/>
    </source>
</evidence>
<accession>A0ABM1SVL0</accession>
<reference evidence="2" key="1">
    <citation type="submission" date="2025-08" db="UniProtKB">
        <authorList>
            <consortium name="RefSeq"/>
        </authorList>
    </citation>
    <scope>IDENTIFICATION</scope>
    <source>
        <tissue evidence="2">Muscle</tissue>
    </source>
</reference>
<gene>
    <name evidence="2" type="primary">LOC111086973</name>
</gene>
<dbReference type="Proteomes" id="UP000694941">
    <property type="component" value="Unplaced"/>
</dbReference>
<protein>
    <submittedName>
        <fullName evidence="2">Uncharacterized protein LOC111086973</fullName>
    </submittedName>
</protein>